<reference evidence="2 3" key="1">
    <citation type="submission" date="2019-09" db="EMBL/GenBank/DDBJ databases">
        <title>Genome sequence and assembly of Adhaeribacter sp.</title>
        <authorList>
            <person name="Chhetri G."/>
        </authorList>
    </citation>
    <scope>NUCLEOTIDE SEQUENCE [LARGE SCALE GENOMIC DNA]</scope>
    <source>
        <strain evidence="2 3">DK36</strain>
    </source>
</reference>
<organism evidence="2 3">
    <name type="scientific">Adhaeribacter rhizoryzae</name>
    <dbReference type="NCBI Taxonomy" id="2607907"/>
    <lineage>
        <taxon>Bacteria</taxon>
        <taxon>Pseudomonadati</taxon>
        <taxon>Bacteroidota</taxon>
        <taxon>Cytophagia</taxon>
        <taxon>Cytophagales</taxon>
        <taxon>Hymenobacteraceae</taxon>
        <taxon>Adhaeribacter</taxon>
    </lineage>
</organism>
<dbReference type="Proteomes" id="UP000323426">
    <property type="component" value="Unassembled WGS sequence"/>
</dbReference>
<evidence type="ECO:0000313" key="2">
    <source>
        <dbReference type="EMBL" id="KAA5544879.1"/>
    </source>
</evidence>
<gene>
    <name evidence="2" type="ORF">F0145_14460</name>
</gene>
<dbReference type="AlphaFoldDB" id="A0A5M6DFC5"/>
<protein>
    <submittedName>
        <fullName evidence="2">CHAT domain-containing protein</fullName>
    </submittedName>
</protein>
<name>A0A5M6DFC5_9BACT</name>
<evidence type="ECO:0000313" key="3">
    <source>
        <dbReference type="Proteomes" id="UP000323426"/>
    </source>
</evidence>
<comment type="caution">
    <text evidence="2">The sequence shown here is derived from an EMBL/GenBank/DDBJ whole genome shotgun (WGS) entry which is preliminary data.</text>
</comment>
<keyword evidence="3" id="KW-1185">Reference proteome</keyword>
<dbReference type="EMBL" id="VWSF01000010">
    <property type="protein sequence ID" value="KAA5544879.1"/>
    <property type="molecule type" value="Genomic_DNA"/>
</dbReference>
<dbReference type="InterPro" id="IPR024983">
    <property type="entry name" value="CHAT_dom"/>
</dbReference>
<accession>A0A5M6DFC5</accession>
<dbReference type="RefSeq" id="WP_150089127.1">
    <property type="nucleotide sequence ID" value="NZ_VWSF01000010.1"/>
</dbReference>
<dbReference type="Pfam" id="PF12770">
    <property type="entry name" value="CHAT"/>
    <property type="match status" value="1"/>
</dbReference>
<evidence type="ECO:0000259" key="1">
    <source>
        <dbReference type="Pfam" id="PF12770"/>
    </source>
</evidence>
<feature type="domain" description="CHAT" evidence="1">
    <location>
        <begin position="68"/>
        <end position="378"/>
    </location>
</feature>
<sequence length="697" mass="79059">MRTITLELLRHGPAHNQLLSPLTPYLALCENHGAVTIHVPFEHNQFLHRLSALGYKFGEESRVFQLNDTARVLGEILGAIPGLTAESGKTNNANENLTHLRLIISASELALLPFELALSPNGLPGSGQHLLLQPQMPICLTREIRRVPGEKLQWPQVPRILFIAASPPEVGEIPVESHLLVLRRQIEPWVKYFHKDDAEMARQRVDEHLFFLPGASIEEIEKQCATNTFTHIHILAHGVERRENYDTRFFLALHSAHDPYKTEYISGARLATALRPSQRPDSGELAKPVVVTLASCDSGSVGSVAGAGASIAHALHESGIPMVVAAQFPLSFEGSVCLVDCLYEGLLWGTDPRKLLYDLRRRLYAQFQDKHDWAGLTAYVSFPPDFEKQLSDLQIEQALRSINAAMNHADEAIRQFVTTMRVMLATTDTSLPQTELPQTENPEIKQLLVSARGKINKAKSKLNRLLDRLPGEQIRILGLQASTDKRQAEILFSTTHSSLIGAKDREQDRKQSLELLRSARDHYWQTFVLQRFDSWALVQYISLSVILNKLRPEYAAAPVLENLTLEKEQEAEIKKLRQLWSMAKLLSEYDLRSAELKRQIWAHSNLAELYLLNIILIPKEPEKDYWDNLHDAQTQALKFTDDFIEIAGRNSFAVYSTRRQMLRYTEWFNKISDLDPLPNLMGPVISKFPEEVEETWK</sequence>
<proteinExistence type="predicted"/>